<feature type="compositionally biased region" description="Basic and acidic residues" evidence="1">
    <location>
        <begin position="138"/>
        <end position="153"/>
    </location>
</feature>
<sequence>MPDRRIHIQRLVIRTRGLPESTVRTALAGLDMALQVEAARHPNLAQAAATLDHLDPTPVRARGDSQQLRPAIAQRVMAAIAPHPPSRNPSRTHPMVSLIRGAIIEYGSDFLGPLPNVVIFQFNPDSLARTLQIPSRPEQSRRPERYATGDSPHETISLTAHFSAADQLDAGNPLATTPSALAPNWQP</sequence>
<proteinExistence type="predicted"/>
<protein>
    <submittedName>
        <fullName evidence="2">Uncharacterized protein</fullName>
    </submittedName>
</protein>
<dbReference type="Proteomes" id="UP000191901">
    <property type="component" value="Chromosome"/>
</dbReference>
<evidence type="ECO:0000256" key="1">
    <source>
        <dbReference type="SAM" id="MobiDB-lite"/>
    </source>
</evidence>
<dbReference type="KEGG" id="hhg:XM38_039850"/>
<dbReference type="RefSeq" id="WP_202978924.1">
    <property type="nucleotide sequence ID" value="NZ_CP021983.2"/>
</dbReference>
<evidence type="ECO:0000313" key="2">
    <source>
        <dbReference type="EMBL" id="ASC73023.1"/>
    </source>
</evidence>
<organism evidence="2 3">
    <name type="scientific">Halomicronema hongdechloris C2206</name>
    <dbReference type="NCBI Taxonomy" id="1641165"/>
    <lineage>
        <taxon>Bacteria</taxon>
        <taxon>Bacillati</taxon>
        <taxon>Cyanobacteriota</taxon>
        <taxon>Cyanophyceae</taxon>
        <taxon>Nodosilineales</taxon>
        <taxon>Nodosilineaceae</taxon>
        <taxon>Halomicronema</taxon>
    </lineage>
</organism>
<dbReference type="AlphaFoldDB" id="A0A1Z3HRT3"/>
<dbReference type="EMBL" id="CP021983">
    <property type="protein sequence ID" value="ASC73023.1"/>
    <property type="molecule type" value="Genomic_DNA"/>
</dbReference>
<gene>
    <name evidence="2" type="ORF">XM38_039850</name>
</gene>
<keyword evidence="3" id="KW-1185">Reference proteome</keyword>
<name>A0A1Z3HRT3_9CYAN</name>
<feature type="compositionally biased region" description="Polar residues" evidence="1">
    <location>
        <begin position="174"/>
        <end position="187"/>
    </location>
</feature>
<accession>A0A1Z3HRT3</accession>
<feature type="region of interest" description="Disordered" evidence="1">
    <location>
        <begin position="131"/>
        <end position="187"/>
    </location>
</feature>
<reference evidence="2 3" key="1">
    <citation type="journal article" date="2016" name="Biochim. Biophys. Acta">
        <title>Characterization of red-shifted phycobilisomes isolated from the chlorophyll f-containing cyanobacterium Halomicronema hongdechloris.</title>
        <authorList>
            <person name="Li Y."/>
            <person name="Lin Y."/>
            <person name="Garvey C.J."/>
            <person name="Birch D."/>
            <person name="Corkery R.W."/>
            <person name="Loughlin P.C."/>
            <person name="Scheer H."/>
            <person name="Willows R.D."/>
            <person name="Chen M."/>
        </authorList>
    </citation>
    <scope>NUCLEOTIDE SEQUENCE [LARGE SCALE GENOMIC DNA]</scope>
    <source>
        <strain evidence="2 3">C2206</strain>
    </source>
</reference>
<evidence type="ECO:0000313" key="3">
    <source>
        <dbReference type="Proteomes" id="UP000191901"/>
    </source>
</evidence>